<proteinExistence type="predicted"/>
<sequence length="116" mass="13558">MEQCPICFSELEVRECAPCDDCGWNVPTEIEHLNEGQHTYTTYEIYQGLRLTLCNFCAVDFGSYKSEYFGFKNDKRIDFGDFNFVGQIDHPEIVKDKYCPQCSARLKFLKFVAELR</sequence>
<dbReference type="EMBL" id="QMFY01000003">
    <property type="protein sequence ID" value="RAW01842.1"/>
    <property type="molecule type" value="Genomic_DNA"/>
</dbReference>
<dbReference type="OrthoDB" id="981616at2"/>
<name>A0A364Y4H2_9BACT</name>
<evidence type="ECO:0000313" key="1">
    <source>
        <dbReference type="EMBL" id="RAW01842.1"/>
    </source>
</evidence>
<dbReference type="Proteomes" id="UP000251889">
    <property type="component" value="Unassembled WGS sequence"/>
</dbReference>
<protein>
    <submittedName>
        <fullName evidence="1">Uncharacterized protein</fullName>
    </submittedName>
</protein>
<comment type="caution">
    <text evidence="1">The sequence shown here is derived from an EMBL/GenBank/DDBJ whole genome shotgun (WGS) entry which is preliminary data.</text>
</comment>
<gene>
    <name evidence="1" type="ORF">DQQ10_09365</name>
</gene>
<dbReference type="AlphaFoldDB" id="A0A364Y4H2"/>
<dbReference type="RefSeq" id="WP_112746583.1">
    <property type="nucleotide sequence ID" value="NZ_QMFY01000003.1"/>
</dbReference>
<organism evidence="1 2">
    <name type="scientific">Pseudochryseolinea flava</name>
    <dbReference type="NCBI Taxonomy" id="2059302"/>
    <lineage>
        <taxon>Bacteria</taxon>
        <taxon>Pseudomonadati</taxon>
        <taxon>Bacteroidota</taxon>
        <taxon>Cytophagia</taxon>
        <taxon>Cytophagales</taxon>
        <taxon>Fulvivirgaceae</taxon>
        <taxon>Pseudochryseolinea</taxon>
    </lineage>
</organism>
<keyword evidence="2" id="KW-1185">Reference proteome</keyword>
<accession>A0A364Y4H2</accession>
<evidence type="ECO:0000313" key="2">
    <source>
        <dbReference type="Proteomes" id="UP000251889"/>
    </source>
</evidence>
<reference evidence="1 2" key="1">
    <citation type="submission" date="2018-06" db="EMBL/GenBank/DDBJ databases">
        <title>Chryseolinea flavus sp. nov., a member of the phylum Bacteroidetes isolated from soil.</title>
        <authorList>
            <person name="Li Y."/>
            <person name="Wang J."/>
        </authorList>
    </citation>
    <scope>NUCLEOTIDE SEQUENCE [LARGE SCALE GENOMIC DNA]</scope>
    <source>
        <strain evidence="1 2">SDU1-6</strain>
    </source>
</reference>